<dbReference type="PANTHER" id="PTHR21708:SF30">
    <property type="entry name" value="2-DEHYDROPANTOATE 2-REDUCTASE-RELATED"/>
    <property type="match status" value="1"/>
</dbReference>
<keyword evidence="8" id="KW-1185">Reference proteome</keyword>
<evidence type="ECO:0000256" key="1">
    <source>
        <dbReference type="ARBA" id="ARBA00007870"/>
    </source>
</evidence>
<dbReference type="InterPro" id="IPR013752">
    <property type="entry name" value="KPA_reductase"/>
</dbReference>
<feature type="region of interest" description="Disordered" evidence="4">
    <location>
        <begin position="171"/>
        <end position="194"/>
    </location>
</feature>
<organism evidence="7 8">
    <name type="scientific">Exophiala bonariae</name>
    <dbReference type="NCBI Taxonomy" id="1690606"/>
    <lineage>
        <taxon>Eukaryota</taxon>
        <taxon>Fungi</taxon>
        <taxon>Dikarya</taxon>
        <taxon>Ascomycota</taxon>
        <taxon>Pezizomycotina</taxon>
        <taxon>Eurotiomycetes</taxon>
        <taxon>Chaetothyriomycetidae</taxon>
        <taxon>Chaetothyriales</taxon>
        <taxon>Herpotrichiellaceae</taxon>
        <taxon>Exophiala</taxon>
    </lineage>
</organism>
<feature type="domain" description="Ketopantoate reductase C-terminal" evidence="6">
    <location>
        <begin position="217"/>
        <end position="345"/>
    </location>
</feature>
<dbReference type="InterPro" id="IPR003710">
    <property type="entry name" value="ApbA"/>
</dbReference>
<dbReference type="Proteomes" id="UP001358417">
    <property type="component" value="Unassembled WGS sequence"/>
</dbReference>
<dbReference type="Pfam" id="PF08546">
    <property type="entry name" value="ApbA_C"/>
    <property type="match status" value="1"/>
</dbReference>
<dbReference type="InterPro" id="IPR008927">
    <property type="entry name" value="6-PGluconate_DH-like_C_sf"/>
</dbReference>
<dbReference type="InterPro" id="IPR036291">
    <property type="entry name" value="NAD(P)-bd_dom_sf"/>
</dbReference>
<dbReference type="InterPro" id="IPR013328">
    <property type="entry name" value="6PGD_dom2"/>
</dbReference>
<evidence type="ECO:0000313" key="8">
    <source>
        <dbReference type="Proteomes" id="UP001358417"/>
    </source>
</evidence>
<dbReference type="GO" id="GO:0015940">
    <property type="term" value="P:pantothenate biosynthetic process"/>
    <property type="evidence" value="ECO:0007669"/>
    <property type="project" value="InterPro"/>
</dbReference>
<dbReference type="FunFam" id="1.10.1040.10:FF:000017">
    <property type="entry name" value="2-dehydropantoate 2-reductase"/>
    <property type="match status" value="1"/>
</dbReference>
<dbReference type="RefSeq" id="XP_064710897.1">
    <property type="nucleotide sequence ID" value="XM_064848273.1"/>
</dbReference>
<dbReference type="SUPFAM" id="SSF48179">
    <property type="entry name" value="6-phosphogluconate dehydrogenase C-terminal domain-like"/>
    <property type="match status" value="1"/>
</dbReference>
<dbReference type="NCBIfam" id="TIGR00745">
    <property type="entry name" value="apbA_panE"/>
    <property type="match status" value="1"/>
</dbReference>
<evidence type="ECO:0000259" key="6">
    <source>
        <dbReference type="Pfam" id="PF08546"/>
    </source>
</evidence>
<dbReference type="GO" id="GO:0008677">
    <property type="term" value="F:2-dehydropantoate 2-reductase activity"/>
    <property type="evidence" value="ECO:0007669"/>
    <property type="project" value="InterPro"/>
</dbReference>
<feature type="domain" description="Ketopantoate reductase N-terminal" evidence="5">
    <location>
        <begin position="7"/>
        <end position="172"/>
    </location>
</feature>
<keyword evidence="3" id="KW-0560">Oxidoreductase</keyword>
<dbReference type="PANTHER" id="PTHR21708">
    <property type="entry name" value="PROBABLE 2-DEHYDROPANTOATE 2-REDUCTASE"/>
    <property type="match status" value="1"/>
</dbReference>
<comment type="caution">
    <text evidence="7">The sequence shown here is derived from an EMBL/GenBank/DDBJ whole genome shotgun (WGS) entry which is preliminary data.</text>
</comment>
<dbReference type="Gene3D" id="3.40.50.720">
    <property type="entry name" value="NAD(P)-binding Rossmann-like Domain"/>
    <property type="match status" value="1"/>
</dbReference>
<dbReference type="Pfam" id="PF02558">
    <property type="entry name" value="ApbA"/>
    <property type="match status" value="1"/>
</dbReference>
<dbReference type="EMBL" id="JAVRRD010000002">
    <property type="protein sequence ID" value="KAK5062625.1"/>
    <property type="molecule type" value="Genomic_DNA"/>
</dbReference>
<dbReference type="AlphaFoldDB" id="A0AAV9NRQ3"/>
<evidence type="ECO:0000313" key="7">
    <source>
        <dbReference type="EMBL" id="KAK5062625.1"/>
    </source>
</evidence>
<sequence length="353" mass="37694">MSPPPRILIFGTGSIGAVYAWVLAQAVGESNVFAVCRSNYDIAKKQGFTINSGIFGDNLNVRPVIVRSAAEAAEISTTTSNNRDQVPIFDYVIITAKAIPSTPSIPSQIAPAISPQTTIVLIQNGIGIEQIYHDAFPENPILSCVVYLPATQTSPGTITHTEVEHLHIGTYPSNTKLSTSTSTTDSPPTPTSAAQNAASTFTSLIRAGHATATLHRDIQGERWTKLLVNASWNPMCALSRSRDAEILNSSPAHAPEVLRAVMLEVAAVARAAGYAHVSPERAEMQLGRARARALPGVEPSMLADVRGGRRMEVDAIVGNALRVAEGLGVHTPLLRLLFVLLNALERRVEDAEV</sequence>
<dbReference type="GeneID" id="89972876"/>
<evidence type="ECO:0000256" key="2">
    <source>
        <dbReference type="ARBA" id="ARBA00022857"/>
    </source>
</evidence>
<dbReference type="GO" id="GO:0005737">
    <property type="term" value="C:cytoplasm"/>
    <property type="evidence" value="ECO:0007669"/>
    <property type="project" value="TreeGrafter"/>
</dbReference>
<comment type="similarity">
    <text evidence="1">Belongs to the ketopantoate reductase family.</text>
</comment>
<dbReference type="InterPro" id="IPR051402">
    <property type="entry name" value="KPR-Related"/>
</dbReference>
<reference evidence="7 8" key="1">
    <citation type="submission" date="2023-08" db="EMBL/GenBank/DDBJ databases">
        <title>Black Yeasts Isolated from many extreme environments.</title>
        <authorList>
            <person name="Coleine C."/>
            <person name="Stajich J.E."/>
            <person name="Selbmann L."/>
        </authorList>
    </citation>
    <scope>NUCLEOTIDE SEQUENCE [LARGE SCALE GENOMIC DNA]</scope>
    <source>
        <strain evidence="7 8">CCFEE 5792</strain>
    </source>
</reference>
<dbReference type="Gene3D" id="1.10.1040.10">
    <property type="entry name" value="N-(1-d-carboxylethyl)-l-norvaline Dehydrogenase, domain 2"/>
    <property type="match status" value="1"/>
</dbReference>
<evidence type="ECO:0000256" key="4">
    <source>
        <dbReference type="SAM" id="MobiDB-lite"/>
    </source>
</evidence>
<evidence type="ECO:0008006" key="9">
    <source>
        <dbReference type="Google" id="ProtNLM"/>
    </source>
</evidence>
<accession>A0AAV9NRQ3</accession>
<feature type="compositionally biased region" description="Low complexity" evidence="4">
    <location>
        <begin position="172"/>
        <end position="186"/>
    </location>
</feature>
<protein>
    <recommendedName>
        <fullName evidence="9">2-dehydropantoate 2-reductase</fullName>
    </recommendedName>
</protein>
<dbReference type="SUPFAM" id="SSF51735">
    <property type="entry name" value="NAD(P)-binding Rossmann-fold domains"/>
    <property type="match status" value="1"/>
</dbReference>
<proteinExistence type="inferred from homology"/>
<gene>
    <name evidence="7" type="ORF">LTR84_004698</name>
</gene>
<dbReference type="InterPro" id="IPR013332">
    <property type="entry name" value="KPR_N"/>
</dbReference>
<evidence type="ECO:0000256" key="3">
    <source>
        <dbReference type="ARBA" id="ARBA00023002"/>
    </source>
</evidence>
<keyword evidence="2" id="KW-0521">NADP</keyword>
<name>A0AAV9NRQ3_9EURO</name>
<evidence type="ECO:0000259" key="5">
    <source>
        <dbReference type="Pfam" id="PF02558"/>
    </source>
</evidence>